<keyword evidence="5 7" id="KW-0443">Lipid metabolism</keyword>
<accession>A0A9Q0CUX4</accession>
<dbReference type="GO" id="GO:0047372">
    <property type="term" value="F:monoacylglycerol lipase activity"/>
    <property type="evidence" value="ECO:0007669"/>
    <property type="project" value="TreeGrafter"/>
</dbReference>
<dbReference type="PROSITE" id="PS51635">
    <property type="entry name" value="PNPLA"/>
    <property type="match status" value="1"/>
</dbReference>
<dbReference type="PANTHER" id="PTHR32176:SF103">
    <property type="entry name" value="OS08G0376550 PROTEIN"/>
    <property type="match status" value="1"/>
</dbReference>
<evidence type="ECO:0000256" key="2">
    <source>
        <dbReference type="ARBA" id="ARBA00022801"/>
    </source>
</evidence>
<comment type="function">
    <text evidence="6">Possesses non-specific lipolytic acyl hydrolase (LAH) activity. Hydrolyzes phospholipids as well as galactolipids. May play a role in disease resistance.</text>
</comment>
<dbReference type="Gene3D" id="3.40.1090.10">
    <property type="entry name" value="Cytosolic phospholipase A2 catalytic domain"/>
    <property type="match status" value="1"/>
</dbReference>
<dbReference type="InterPro" id="IPR002641">
    <property type="entry name" value="PNPLA_dom"/>
</dbReference>
<feature type="domain" description="PNPLA" evidence="10">
    <location>
        <begin position="33"/>
        <end position="236"/>
    </location>
</feature>
<evidence type="ECO:0000256" key="7">
    <source>
        <dbReference type="PROSITE-ProRule" id="PRU01161"/>
    </source>
</evidence>
<evidence type="ECO:0000259" key="10">
    <source>
        <dbReference type="PROSITE" id="PS51635"/>
    </source>
</evidence>
<feature type="region of interest" description="Disordered" evidence="9">
    <location>
        <begin position="1"/>
        <end position="23"/>
    </location>
</feature>
<name>A0A9Q0CUX4_9POAL</name>
<dbReference type="SUPFAM" id="SSF52151">
    <property type="entry name" value="FabD/lysophospholipase-like"/>
    <property type="match status" value="1"/>
</dbReference>
<comment type="domain">
    <text evidence="8">The nitrogen atoms of the two glycine residues in the GGXR motif define the oxyanion hole, and stabilize the oxyanion that forms during the nucleophilic attack by the catalytic serine during substrate cleavage.</text>
</comment>
<evidence type="ECO:0000256" key="8">
    <source>
        <dbReference type="RuleBase" id="RU361262"/>
    </source>
</evidence>
<keyword evidence="2 7" id="KW-0378">Hydrolase</keyword>
<dbReference type="GO" id="GO:0016042">
    <property type="term" value="P:lipid catabolic process"/>
    <property type="evidence" value="ECO:0007669"/>
    <property type="project" value="UniProtKB-UniRule"/>
</dbReference>
<sequence length="414" mass="44951">MGPLGVSLPSNKVSNYPTTPKSPPSLGSMVTVLSIDGGGVRGLIPAAILAFLESKLQELDGEDARIADYFDVISGTSTGGLVATMLAAPNKEKRPLFSAKDIITFYIENIPKIFPSFWNGVGGLLRSMGGPRYTGTYLHRKVRELLGETRLHDTVTEVVIPTFDINLLQPTIFSTNEAKVDASKDALLSDVCISTSAAPTYLPAHHFTTNYGLGKSRSFNLVDGGVAANNPTLLAVNHVTKEIVIQRGDYFPIKSVDYGKFLILSLGTGSAKQEEKYKASAAAKWGLLSWLTHKGSSPLIDCFSQASADLVDIHASVLFQALHCEDNYLRIQYDELEGTAASMDNSSDKNLHNLVEIGNGLLDKPVSRVNLETGNIEPVLNGGTNKEELVRFAKMLSNERRMRILRMQNGKNHA</sequence>
<dbReference type="EMBL" id="JAMQYH010000001">
    <property type="protein sequence ID" value="KAJ1700596.1"/>
    <property type="molecule type" value="Genomic_DNA"/>
</dbReference>
<evidence type="ECO:0000256" key="1">
    <source>
        <dbReference type="ARBA" id="ARBA00010240"/>
    </source>
</evidence>
<feature type="short sequence motif" description="GXSXG" evidence="7">
    <location>
        <begin position="75"/>
        <end position="79"/>
    </location>
</feature>
<feature type="active site" description="Proton acceptor" evidence="7">
    <location>
        <position position="223"/>
    </location>
</feature>
<feature type="active site" description="Nucleophile" evidence="7">
    <location>
        <position position="77"/>
    </location>
</feature>
<dbReference type="Proteomes" id="UP001151287">
    <property type="component" value="Unassembled WGS sequence"/>
</dbReference>
<keyword evidence="3" id="KW-0611">Plant defense</keyword>
<dbReference type="PANTHER" id="PTHR32176">
    <property type="entry name" value="XYLOSE ISOMERASE"/>
    <property type="match status" value="1"/>
</dbReference>
<evidence type="ECO:0000256" key="3">
    <source>
        <dbReference type="ARBA" id="ARBA00022821"/>
    </source>
</evidence>
<feature type="short sequence motif" description="DGA/G" evidence="7">
    <location>
        <begin position="223"/>
        <end position="225"/>
    </location>
</feature>
<keyword evidence="4 7" id="KW-0442">Lipid degradation</keyword>
<evidence type="ECO:0000256" key="5">
    <source>
        <dbReference type="ARBA" id="ARBA00023098"/>
    </source>
</evidence>
<dbReference type="Pfam" id="PF01734">
    <property type="entry name" value="Patatin"/>
    <property type="match status" value="1"/>
</dbReference>
<evidence type="ECO:0000313" key="12">
    <source>
        <dbReference type="Proteomes" id="UP001151287"/>
    </source>
</evidence>
<dbReference type="GO" id="GO:0006952">
    <property type="term" value="P:defense response"/>
    <property type="evidence" value="ECO:0007669"/>
    <property type="project" value="UniProtKB-KW"/>
</dbReference>
<dbReference type="FunFam" id="3.40.1090.10:FF:000005">
    <property type="entry name" value="Patatin"/>
    <property type="match status" value="1"/>
</dbReference>
<dbReference type="InterPro" id="IPR016035">
    <property type="entry name" value="Acyl_Trfase/lysoPLipase"/>
</dbReference>
<evidence type="ECO:0000256" key="4">
    <source>
        <dbReference type="ARBA" id="ARBA00022963"/>
    </source>
</evidence>
<gene>
    <name evidence="11" type="ORF">LUZ63_000375</name>
</gene>
<comment type="similarity">
    <text evidence="1 8">Belongs to the patatin family.</text>
</comment>
<feature type="compositionally biased region" description="Polar residues" evidence="9">
    <location>
        <begin position="8"/>
        <end position="19"/>
    </location>
</feature>
<evidence type="ECO:0000256" key="6">
    <source>
        <dbReference type="ARBA" id="ARBA00025642"/>
    </source>
</evidence>
<protein>
    <recommendedName>
        <fullName evidence="8">Patatin</fullName>
        <ecNumber evidence="8">3.1.1.-</ecNumber>
    </recommendedName>
</protein>
<proteinExistence type="inferred from homology"/>
<feature type="short sequence motif" description="GXGXXG" evidence="7">
    <location>
        <begin position="37"/>
        <end position="42"/>
    </location>
</feature>
<evidence type="ECO:0000256" key="9">
    <source>
        <dbReference type="SAM" id="MobiDB-lite"/>
    </source>
</evidence>
<dbReference type="EC" id="3.1.1.-" evidence="8"/>
<dbReference type="GO" id="GO:0004620">
    <property type="term" value="F:phospholipase activity"/>
    <property type="evidence" value="ECO:0007669"/>
    <property type="project" value="TreeGrafter"/>
</dbReference>
<comment type="caution">
    <text evidence="11">The sequence shown here is derived from an EMBL/GenBank/DDBJ whole genome shotgun (WGS) entry which is preliminary data.</text>
</comment>
<dbReference type="AlphaFoldDB" id="A0A9Q0CUX4"/>
<organism evidence="11 12">
    <name type="scientific">Rhynchospora breviuscula</name>
    <dbReference type="NCBI Taxonomy" id="2022672"/>
    <lineage>
        <taxon>Eukaryota</taxon>
        <taxon>Viridiplantae</taxon>
        <taxon>Streptophyta</taxon>
        <taxon>Embryophyta</taxon>
        <taxon>Tracheophyta</taxon>
        <taxon>Spermatophyta</taxon>
        <taxon>Magnoliopsida</taxon>
        <taxon>Liliopsida</taxon>
        <taxon>Poales</taxon>
        <taxon>Cyperaceae</taxon>
        <taxon>Cyperoideae</taxon>
        <taxon>Rhynchosporeae</taxon>
        <taxon>Rhynchospora</taxon>
    </lineage>
</organism>
<evidence type="ECO:0000313" key="11">
    <source>
        <dbReference type="EMBL" id="KAJ1700596.1"/>
    </source>
</evidence>
<keyword evidence="12" id="KW-1185">Reference proteome</keyword>
<reference evidence="11" key="1">
    <citation type="journal article" date="2022" name="Cell">
        <title>Repeat-based holocentromeres influence genome architecture and karyotype evolution.</title>
        <authorList>
            <person name="Hofstatter P.G."/>
            <person name="Thangavel G."/>
            <person name="Lux T."/>
            <person name="Neumann P."/>
            <person name="Vondrak T."/>
            <person name="Novak P."/>
            <person name="Zhang M."/>
            <person name="Costa L."/>
            <person name="Castellani M."/>
            <person name="Scott A."/>
            <person name="Toegelov H."/>
            <person name="Fuchs J."/>
            <person name="Mata-Sucre Y."/>
            <person name="Dias Y."/>
            <person name="Vanzela A.L.L."/>
            <person name="Huettel B."/>
            <person name="Almeida C.C.S."/>
            <person name="Simkova H."/>
            <person name="Souza G."/>
            <person name="Pedrosa-Harand A."/>
            <person name="Macas J."/>
            <person name="Mayer K.F.X."/>
            <person name="Houben A."/>
            <person name="Marques A."/>
        </authorList>
    </citation>
    <scope>NUCLEOTIDE SEQUENCE</scope>
    <source>
        <strain evidence="11">RhyBre1mFocal</strain>
    </source>
</reference>
<dbReference type="CDD" id="cd07214">
    <property type="entry name" value="Pat17_isozyme_like"/>
    <property type="match status" value="1"/>
</dbReference>
<dbReference type="OrthoDB" id="1658288at2759"/>
<comment type="function">
    <text evidence="8">Lipolytic acyl hydrolase (LAH).</text>
</comment>